<reference evidence="1" key="1">
    <citation type="submission" date="2022-04" db="EMBL/GenBank/DDBJ databases">
        <title>Chromosome-scale genome assembly of Holotrichia oblita Faldermann.</title>
        <authorList>
            <person name="Rongchong L."/>
        </authorList>
    </citation>
    <scope>NUCLEOTIDE SEQUENCE</scope>
    <source>
        <strain evidence="1">81SQS9</strain>
    </source>
</reference>
<evidence type="ECO:0000313" key="2">
    <source>
        <dbReference type="Proteomes" id="UP001056778"/>
    </source>
</evidence>
<evidence type="ECO:0000313" key="1">
    <source>
        <dbReference type="EMBL" id="KAI4467681.1"/>
    </source>
</evidence>
<name>A0ACB9TLK6_HOLOL</name>
<protein>
    <submittedName>
        <fullName evidence="1">Rna helicase</fullName>
    </submittedName>
</protein>
<sequence length="81" mass="9502">MEHELKNTVITLYKQNKWKEILELENGHTDAFAKNILWVWPSLENFDFIKRLIIETGLIGLISIGCGCGLLEWMFKKYSTQ</sequence>
<accession>A0ACB9TLK6</accession>
<comment type="caution">
    <text evidence="1">The sequence shown here is derived from an EMBL/GenBank/DDBJ whole genome shotgun (WGS) entry which is preliminary data.</text>
</comment>
<keyword evidence="1" id="KW-0378">Hydrolase</keyword>
<keyword evidence="1" id="KW-0347">Helicase</keyword>
<gene>
    <name evidence="1" type="ORF">MML48_2g00000971</name>
</gene>
<keyword evidence="2" id="KW-1185">Reference proteome</keyword>
<proteinExistence type="predicted"/>
<dbReference type="Proteomes" id="UP001056778">
    <property type="component" value="Chromosome 2"/>
</dbReference>
<dbReference type="EMBL" id="CM043016">
    <property type="protein sequence ID" value="KAI4467681.1"/>
    <property type="molecule type" value="Genomic_DNA"/>
</dbReference>
<keyword evidence="1" id="KW-0067">ATP-binding</keyword>
<keyword evidence="1" id="KW-0547">Nucleotide-binding</keyword>
<organism evidence="1 2">
    <name type="scientific">Holotrichia oblita</name>
    <name type="common">Chafer beetle</name>
    <dbReference type="NCBI Taxonomy" id="644536"/>
    <lineage>
        <taxon>Eukaryota</taxon>
        <taxon>Metazoa</taxon>
        <taxon>Ecdysozoa</taxon>
        <taxon>Arthropoda</taxon>
        <taxon>Hexapoda</taxon>
        <taxon>Insecta</taxon>
        <taxon>Pterygota</taxon>
        <taxon>Neoptera</taxon>
        <taxon>Endopterygota</taxon>
        <taxon>Coleoptera</taxon>
        <taxon>Polyphaga</taxon>
        <taxon>Scarabaeiformia</taxon>
        <taxon>Scarabaeidae</taxon>
        <taxon>Melolonthinae</taxon>
        <taxon>Holotrichia</taxon>
    </lineage>
</organism>